<evidence type="ECO:0000313" key="1">
    <source>
        <dbReference type="EMBL" id="AVK76662.1"/>
    </source>
</evidence>
<dbReference type="GeneID" id="36843375"/>
<dbReference type="Proteomes" id="UP000249287">
    <property type="component" value="Segment"/>
</dbReference>
<proteinExistence type="predicted"/>
<dbReference type="RefSeq" id="YP_009482665.1">
    <property type="nucleotide sequence ID" value="NC_037666.1"/>
</dbReference>
<dbReference type="EMBL" id="MG011690">
    <property type="protein sequence ID" value="AVK76662.1"/>
    <property type="molecule type" value="Genomic_DNA"/>
</dbReference>
<accession>A0A2U7UE26</accession>
<sequence length="135" mass="14293">MAIAAHETGVLAFGQYDPAAVACEHLDDQQATQISGSGATCTAAALAWALKRTLLSTLRAAAERADVETFQAALDAVRPGFLSGDVLSWATVRFGARICIAAHCLGAPFRHPMKSAERAAAYRNMVPCWCRACRG</sequence>
<name>A0A2U7UE26_9VIRU</name>
<dbReference type="KEGG" id="vg:36843375"/>
<protein>
    <submittedName>
        <fullName evidence="1">Uncharacterized protein</fullName>
    </submittedName>
</protein>
<organism evidence="1">
    <name type="scientific">Pandoravirus neocaledonia</name>
    <dbReference type="NCBI Taxonomy" id="2107708"/>
    <lineage>
        <taxon>Viruses</taxon>
        <taxon>Pandoravirus</taxon>
    </lineage>
</organism>
<gene>
    <name evidence="1" type="ORF">pneo_cds_1055</name>
</gene>
<reference evidence="1" key="1">
    <citation type="journal article" date="2018" name="Nat. Commun.">
        <title>Diversity and evolution of the emerging Pandoraviridae family.</title>
        <authorList>
            <person name="Legendre M."/>
            <person name="Fabre E."/>
            <person name="Poirot O."/>
            <person name="Jeudy S."/>
            <person name="Lartigue A."/>
            <person name="Alempic J.M."/>
            <person name="Beucher L."/>
            <person name="Philippe N."/>
            <person name="Bertaux L."/>
            <person name="Christo-Foroux E."/>
            <person name="Labadie K."/>
            <person name="Coute Y."/>
            <person name="Abergel C."/>
            <person name="Claverie J.M."/>
        </authorList>
    </citation>
    <scope>NUCLEOTIDE SEQUENCE [LARGE SCALE GENOMIC DNA]</scope>
    <source>
        <strain evidence="1">Neocaledonia</strain>
    </source>
</reference>